<feature type="signal peptide" evidence="2">
    <location>
        <begin position="1"/>
        <end position="20"/>
    </location>
</feature>
<dbReference type="InterPro" id="IPR018392">
    <property type="entry name" value="LysM"/>
</dbReference>
<keyword evidence="5" id="KW-1185">Reference proteome</keyword>
<protein>
    <submittedName>
        <fullName evidence="4">LysM peptidoglycan-binding domain-containing protein</fullName>
    </submittedName>
</protein>
<comment type="caution">
    <text evidence="4">The sequence shown here is derived from an EMBL/GenBank/DDBJ whole genome shotgun (WGS) entry which is preliminary data.</text>
</comment>
<feature type="domain" description="LysM" evidence="3">
    <location>
        <begin position="420"/>
        <end position="464"/>
    </location>
</feature>
<keyword evidence="2" id="KW-0732">Signal</keyword>
<evidence type="ECO:0000259" key="3">
    <source>
        <dbReference type="PROSITE" id="PS51782"/>
    </source>
</evidence>
<name>A0ABY2XQE9_9GAMM</name>
<gene>
    <name evidence="4" type="ORF">FGS76_04275</name>
</gene>
<dbReference type="Pfam" id="PF01464">
    <property type="entry name" value="SLT"/>
    <property type="match status" value="1"/>
</dbReference>
<dbReference type="SUPFAM" id="SSF53955">
    <property type="entry name" value="Lysozyme-like"/>
    <property type="match status" value="1"/>
</dbReference>
<feature type="domain" description="LysM" evidence="3">
    <location>
        <begin position="486"/>
        <end position="531"/>
    </location>
</feature>
<evidence type="ECO:0000256" key="1">
    <source>
        <dbReference type="SAM" id="MobiDB-lite"/>
    </source>
</evidence>
<dbReference type="InterPro" id="IPR023346">
    <property type="entry name" value="Lysozyme-like_dom_sf"/>
</dbReference>
<dbReference type="CDD" id="cd00118">
    <property type="entry name" value="LysM"/>
    <property type="match status" value="3"/>
</dbReference>
<dbReference type="InterPro" id="IPR036779">
    <property type="entry name" value="LysM_dom_sf"/>
</dbReference>
<evidence type="ECO:0000313" key="4">
    <source>
        <dbReference type="EMBL" id="TMW14149.1"/>
    </source>
</evidence>
<evidence type="ECO:0000313" key="5">
    <source>
        <dbReference type="Proteomes" id="UP000739180"/>
    </source>
</evidence>
<dbReference type="InterPro" id="IPR008258">
    <property type="entry name" value="Transglycosylase_SLT_dom_1"/>
</dbReference>
<organism evidence="4 5">
    <name type="scientific">Alloalcanivorax gelatiniphagus</name>
    <dbReference type="NCBI Taxonomy" id="1194167"/>
    <lineage>
        <taxon>Bacteria</taxon>
        <taxon>Pseudomonadati</taxon>
        <taxon>Pseudomonadota</taxon>
        <taxon>Gammaproteobacteria</taxon>
        <taxon>Oceanospirillales</taxon>
        <taxon>Alcanivoracaceae</taxon>
        <taxon>Alloalcanivorax</taxon>
    </lineage>
</organism>
<dbReference type="PROSITE" id="PS51782">
    <property type="entry name" value="LYSM"/>
    <property type="match status" value="3"/>
</dbReference>
<evidence type="ECO:0000256" key="2">
    <source>
        <dbReference type="SAM" id="SignalP"/>
    </source>
</evidence>
<dbReference type="Gene3D" id="3.10.350.10">
    <property type="entry name" value="LysM domain"/>
    <property type="match status" value="3"/>
</dbReference>
<feature type="chain" id="PRO_5046918216" evidence="2">
    <location>
        <begin position="21"/>
        <end position="539"/>
    </location>
</feature>
<accession>A0ABY2XQE9</accession>
<dbReference type="SMART" id="SM00257">
    <property type="entry name" value="LysM"/>
    <property type="match status" value="3"/>
</dbReference>
<dbReference type="SUPFAM" id="SSF54106">
    <property type="entry name" value="LysM domain"/>
    <property type="match status" value="3"/>
</dbReference>
<dbReference type="CDD" id="cd16894">
    <property type="entry name" value="MltD-like"/>
    <property type="match status" value="1"/>
</dbReference>
<feature type="domain" description="LysM" evidence="3">
    <location>
        <begin position="347"/>
        <end position="390"/>
    </location>
</feature>
<sequence>MNKFMGCAILGIALVGSGCALTPSSSDGDRGDKPDVTQLPPMPAAEPSLEDPDLANGMAEPAPHGNADASDQDLWDRIRRGYRLDLQQDNPRVSAQRDWYARHPQYFTRVTTRSERYLHFIVEEAEARDMPLELVLLPVVESAFDPFAYSHGRAAGPWQFIPSTGKYFGLDQTWWYDGRRDIVRSTRAALDYLQQLSERFDGDWLLALASYNAGGGTVSRARRRNEEAGLPTDFWNLDLPSETTAYVPKLLAVAQIVNTPERYGVTLHPIEDQPYFATVDAGGQIDLAQAARLAEISSEELYLLNPAFNRWATAPDGPTDLLVPVDAADTFRERIAALPAAERMRWMRYTIRPGDSLSAIARRHRTTTSVLRDINDLPGSTIVAGRTLLIPERAADDYPLSADARRARQQDRARAGRQRIDHRVESGETLWALARSYDVSVRELARWNNMAPGDPLRIGQTLAVWTEDGPAATRRDERRDEMIRKVRYSVRQGDSLYAIASRFNVSVNQIRDWNNGVKQRRYLQPGDHLTLYVDVRSAP</sequence>
<dbReference type="PANTHER" id="PTHR33734:SF22">
    <property type="entry name" value="MEMBRANE-BOUND LYTIC MUREIN TRANSGLYCOSYLASE D"/>
    <property type="match status" value="1"/>
</dbReference>
<dbReference type="Proteomes" id="UP000739180">
    <property type="component" value="Unassembled WGS sequence"/>
</dbReference>
<dbReference type="Pfam" id="PF01476">
    <property type="entry name" value="LysM"/>
    <property type="match status" value="3"/>
</dbReference>
<dbReference type="EMBL" id="VCQT01000019">
    <property type="protein sequence ID" value="TMW14149.1"/>
    <property type="molecule type" value="Genomic_DNA"/>
</dbReference>
<dbReference type="PANTHER" id="PTHR33734">
    <property type="entry name" value="LYSM DOMAIN-CONTAINING GPI-ANCHORED PROTEIN 2"/>
    <property type="match status" value="1"/>
</dbReference>
<dbReference type="PROSITE" id="PS51257">
    <property type="entry name" value="PROKAR_LIPOPROTEIN"/>
    <property type="match status" value="1"/>
</dbReference>
<feature type="region of interest" description="Disordered" evidence="1">
    <location>
        <begin position="23"/>
        <end position="71"/>
    </location>
</feature>
<proteinExistence type="predicted"/>
<dbReference type="Gene3D" id="1.10.530.10">
    <property type="match status" value="1"/>
</dbReference>
<reference evidence="4 5" key="1">
    <citation type="submission" date="2019-05" db="EMBL/GenBank/DDBJ databases">
        <title>Genome of Alcanivorax gelatiniphagus, an oil degrading marine bacteria.</title>
        <authorList>
            <person name="Kwon K.K."/>
        </authorList>
    </citation>
    <scope>NUCLEOTIDE SEQUENCE [LARGE SCALE GENOMIC DNA]</scope>
    <source>
        <strain evidence="4 5">MEBiC 08158</strain>
    </source>
</reference>